<dbReference type="GO" id="GO:0016266">
    <property type="term" value="P:protein O-linked glycosylation via N-acetyl-galactosamine"/>
    <property type="evidence" value="ECO:0007669"/>
    <property type="project" value="TreeGrafter"/>
</dbReference>
<feature type="chain" id="PRO_5025521715" description="Alpha-1,3-mannosyl-glycoprotein 2-beta-N-acetylglucosaminyltransferase" evidence="14">
    <location>
        <begin position="18"/>
        <end position="583"/>
    </location>
</feature>
<sequence>MALLWSLGCQAWWHSIAAPRKSVGPDDRFSVQERGLHVLRVHPITGQVQGHAVASGWMLVSASHAVRSLVRTARDKDVLVFFTVGEFGPGMRIDTELQEVLERLGAEHFTDRMPPDMYAMVCIKGGSVIMEAYVANRASPTTEEDGQSPTPASPLAITAHVPVPQVKADVICPWKKTPKNLARAKFCFNYDGYGELCDCNKRHLLPMKHSLVTVSDSFEKQFFHLTNPRITLTSQLKENNITDVPIVIIASNRPQVLFRQMSSLLRNRGIIVSNILVFVDGLHHEVEQLCSLLDIKCVAQTSDYDDTTLRIRENYRQALTNVWHHFPAASRLIVLEEDLEVSPDFVSYFSQTSHLLDLDSSLWCISAWNDNGFDSTSSDPAALYRVEYFPGLGWMMTRNSVQQLLDVWPSEREGYDWDVWVRWDSNRLDRECIIPDVSRTYHFGISGSHTSSAFHALYYQDHTINQLPDVQLRNVNGLLKDEYEKEIRQLIAEAEPIKATDFQLGEIPPSQGGPCELELEGTNKTYAFFFKMKAWEDTDLYKTVAKCFTIWDLDVRGHHHGLWRFHYYENTVLMFAVPLNMYM</sequence>
<evidence type="ECO:0000256" key="14">
    <source>
        <dbReference type="SAM" id="SignalP"/>
    </source>
</evidence>
<evidence type="ECO:0000256" key="2">
    <source>
        <dbReference type="ARBA" id="ARBA00004922"/>
    </source>
</evidence>
<evidence type="ECO:0000256" key="8">
    <source>
        <dbReference type="ARBA" id="ARBA00022968"/>
    </source>
</evidence>
<evidence type="ECO:0000256" key="13">
    <source>
        <dbReference type="RuleBase" id="RU368119"/>
    </source>
</evidence>
<accession>A0A6A4WYG7</accession>
<dbReference type="InterPro" id="IPR004139">
    <property type="entry name" value="Glyco_trans_13"/>
</dbReference>
<keyword evidence="5 15" id="KW-0808">Transferase</keyword>
<keyword evidence="14" id="KW-0732">Signal</keyword>
<evidence type="ECO:0000313" key="16">
    <source>
        <dbReference type="Proteomes" id="UP000440578"/>
    </source>
</evidence>
<dbReference type="InterPro" id="IPR052463">
    <property type="entry name" value="O-linked_mannose_GnT"/>
</dbReference>
<evidence type="ECO:0000256" key="6">
    <source>
        <dbReference type="ARBA" id="ARBA00022692"/>
    </source>
</evidence>
<comment type="catalytic activity">
    <reaction evidence="13">
        <text>N(4)-(alpha-D-Man-(1-&gt;3)-[alpha-D-Man-(1-&gt;3)-[alpha-D-Man-(1-&gt;6)]-alpha-D-Man-(1-&gt;6)]-beta-D-Man-(1-&gt;4)-beta-D-GlcNAc-(1-&gt;4)-beta-D-GlcNAc)-L-asparaginyl-[protein] (N-glucan mannose isomer 5A1,2) + UDP-N-acetyl-alpha-D-glucosamine = N(4)-{beta-D-GlcNAc-(1-&gt;2)-alpha-D-Man-(1-&gt;3)-[alpha-D-Man-(1-&gt;3)-[alpha-D-Man-(1-&gt;6)]-alpha-D-Man-(1-&gt;6)]-beta-D-Man-(1-&gt;4)-beta-D-GlcNAc-(1-&gt;4)-beta-D-GlcNAc}-L-asparaginyl-[protein] + UDP + H(+)</text>
        <dbReference type="Rhea" id="RHEA:11456"/>
        <dbReference type="Rhea" id="RHEA-COMP:14367"/>
        <dbReference type="Rhea" id="RHEA-COMP:14368"/>
        <dbReference type="ChEBI" id="CHEBI:15378"/>
        <dbReference type="ChEBI" id="CHEBI:57705"/>
        <dbReference type="ChEBI" id="CHEBI:58223"/>
        <dbReference type="ChEBI" id="CHEBI:59087"/>
        <dbReference type="ChEBI" id="CHEBI:60625"/>
        <dbReference type="EC" id="2.4.1.101"/>
    </reaction>
</comment>
<evidence type="ECO:0000256" key="10">
    <source>
        <dbReference type="ARBA" id="ARBA00023034"/>
    </source>
</evidence>
<gene>
    <name evidence="15" type="primary">POMGNT1_6</name>
    <name evidence="15" type="ORF">FJT64_016677</name>
</gene>
<keyword evidence="16" id="KW-1185">Reference proteome</keyword>
<evidence type="ECO:0000256" key="3">
    <source>
        <dbReference type="ARBA" id="ARBA00006492"/>
    </source>
</evidence>
<dbReference type="OrthoDB" id="440755at2759"/>
<dbReference type="SUPFAM" id="SSF53448">
    <property type="entry name" value="Nucleotide-diphospho-sugar transferases"/>
    <property type="match status" value="1"/>
</dbReference>
<comment type="similarity">
    <text evidence="3 13">Belongs to the glycosyltransferase 13 family.</text>
</comment>
<dbReference type="PANTHER" id="PTHR46396">
    <property type="entry name" value="PROTEIN O-LINKED-MANNOSE BETA-1,2-N-ACETYLGLUCOSAMINYLTRANSFERASE 1"/>
    <property type="match status" value="1"/>
</dbReference>
<evidence type="ECO:0000256" key="4">
    <source>
        <dbReference type="ARBA" id="ARBA00022676"/>
    </source>
</evidence>
<comment type="pathway">
    <text evidence="2 13">Protein modification; protein glycosylation.</text>
</comment>
<feature type="signal peptide" evidence="14">
    <location>
        <begin position="1"/>
        <end position="17"/>
    </location>
</feature>
<evidence type="ECO:0000256" key="5">
    <source>
        <dbReference type="ARBA" id="ARBA00022679"/>
    </source>
</evidence>
<name>A0A6A4WYG7_AMPAM</name>
<proteinExistence type="inferred from homology"/>
<dbReference type="EC" id="2.4.1.101" evidence="13"/>
<protein>
    <recommendedName>
        <fullName evidence="13">Alpha-1,3-mannosyl-glycoprotein 2-beta-N-acetylglucosaminyltransferase</fullName>
        <shortName evidence="13">GNT-I</shortName>
        <shortName evidence="13">GlcNAc-T I</shortName>
        <ecNumber evidence="13">2.4.1.101</ecNumber>
    </recommendedName>
    <alternativeName>
        <fullName evidence="13">N-glycosyl-oligosaccharide-glycoprotein N-acetylglucosaminyltransferase I</fullName>
    </alternativeName>
</protein>
<keyword evidence="10 13" id="KW-0333">Golgi apparatus</keyword>
<dbReference type="Gene3D" id="3.90.550.10">
    <property type="entry name" value="Spore Coat Polysaccharide Biosynthesis Protein SpsA, Chain A"/>
    <property type="match status" value="1"/>
</dbReference>
<dbReference type="GO" id="GO:0030145">
    <property type="term" value="F:manganese ion binding"/>
    <property type="evidence" value="ECO:0007669"/>
    <property type="project" value="UniProtKB-UniRule"/>
</dbReference>
<organism evidence="15 16">
    <name type="scientific">Amphibalanus amphitrite</name>
    <name type="common">Striped barnacle</name>
    <name type="synonym">Balanus amphitrite</name>
    <dbReference type="NCBI Taxonomy" id="1232801"/>
    <lineage>
        <taxon>Eukaryota</taxon>
        <taxon>Metazoa</taxon>
        <taxon>Ecdysozoa</taxon>
        <taxon>Arthropoda</taxon>
        <taxon>Crustacea</taxon>
        <taxon>Multicrustacea</taxon>
        <taxon>Cirripedia</taxon>
        <taxon>Thoracica</taxon>
        <taxon>Thoracicalcarea</taxon>
        <taxon>Balanomorpha</taxon>
        <taxon>Balanoidea</taxon>
        <taxon>Balanidae</taxon>
        <taxon>Amphibalaninae</taxon>
        <taxon>Amphibalanus</taxon>
    </lineage>
</organism>
<dbReference type="Pfam" id="PF03071">
    <property type="entry name" value="GNT-I"/>
    <property type="match status" value="1"/>
</dbReference>
<evidence type="ECO:0000256" key="12">
    <source>
        <dbReference type="ARBA" id="ARBA00023211"/>
    </source>
</evidence>
<dbReference type="GO" id="GO:0003827">
    <property type="term" value="F:alpha-1,3-mannosylglycoprotein 2-beta-N-acetylglucosaminyltransferase activity"/>
    <property type="evidence" value="ECO:0007669"/>
    <property type="project" value="UniProtKB-UniRule"/>
</dbReference>
<dbReference type="GO" id="GO:0000139">
    <property type="term" value="C:Golgi membrane"/>
    <property type="evidence" value="ECO:0007669"/>
    <property type="project" value="UniProtKB-SubCell"/>
</dbReference>
<keyword evidence="4 13" id="KW-0328">Glycosyltransferase</keyword>
<keyword evidence="11" id="KW-0472">Membrane</keyword>
<evidence type="ECO:0000313" key="15">
    <source>
        <dbReference type="EMBL" id="KAF0312566.1"/>
    </source>
</evidence>
<dbReference type="FunFam" id="3.90.550.10:FF:000252">
    <property type="entry name" value="Protein O-linked-mannose beta-1,2-N-acetylglucosaminyltransferase 1"/>
    <property type="match status" value="1"/>
</dbReference>
<evidence type="ECO:0000256" key="1">
    <source>
        <dbReference type="ARBA" id="ARBA00004323"/>
    </source>
</evidence>
<reference evidence="15 16" key="1">
    <citation type="submission" date="2019-07" db="EMBL/GenBank/DDBJ databases">
        <title>Draft genome assembly of a fouling barnacle, Amphibalanus amphitrite (Darwin, 1854): The first reference genome for Thecostraca.</title>
        <authorList>
            <person name="Kim W."/>
        </authorList>
    </citation>
    <scope>NUCLEOTIDE SEQUENCE [LARGE SCALE GENOMIC DNA]</scope>
    <source>
        <strain evidence="15">SNU_AA5</strain>
        <tissue evidence="15">Soma without cirri and trophi</tissue>
    </source>
</reference>
<keyword evidence="6" id="KW-0812">Transmembrane</keyword>
<comment type="caution">
    <text evidence="15">The sequence shown here is derived from an EMBL/GenBank/DDBJ whole genome shotgun (WGS) entry which is preliminary data.</text>
</comment>
<dbReference type="AlphaFoldDB" id="A0A6A4WYG7"/>
<evidence type="ECO:0000256" key="11">
    <source>
        <dbReference type="ARBA" id="ARBA00023136"/>
    </source>
</evidence>
<dbReference type="UniPathway" id="UPA00378"/>
<evidence type="ECO:0000256" key="7">
    <source>
        <dbReference type="ARBA" id="ARBA00022723"/>
    </source>
</evidence>
<comment type="subcellular location">
    <subcellularLocation>
        <location evidence="1 13">Golgi apparatus membrane</location>
        <topology evidence="1 13">Single-pass type II membrane protein</topology>
    </subcellularLocation>
</comment>
<keyword evidence="7 13" id="KW-0479">Metal-binding</keyword>
<keyword evidence="12 13" id="KW-0464">Manganese</keyword>
<dbReference type="Proteomes" id="UP000440578">
    <property type="component" value="Unassembled WGS sequence"/>
</dbReference>
<dbReference type="PANTHER" id="PTHR46396:SF1">
    <property type="entry name" value="PROTEIN O-LINKED-MANNOSE BETA-1,2-N-ACETYLGLUCOSAMINYLTRANSFERASE 1"/>
    <property type="match status" value="1"/>
</dbReference>
<dbReference type="EMBL" id="VIIS01000158">
    <property type="protein sequence ID" value="KAF0312566.1"/>
    <property type="molecule type" value="Genomic_DNA"/>
</dbReference>
<dbReference type="GO" id="GO:0047223">
    <property type="term" value="F:beta-1,3-galactosyl-O-glycosyl-glycoprotein beta-1,3-N-acetylglucosaminyltransferase activity"/>
    <property type="evidence" value="ECO:0007669"/>
    <property type="project" value="TreeGrafter"/>
</dbReference>
<keyword evidence="9" id="KW-1133">Transmembrane helix</keyword>
<dbReference type="InterPro" id="IPR029044">
    <property type="entry name" value="Nucleotide-diphossugar_trans"/>
</dbReference>
<comment type="cofactor">
    <cofactor evidence="13">
        <name>Mn(2+)</name>
        <dbReference type="ChEBI" id="CHEBI:29035"/>
    </cofactor>
    <text evidence="13">The cofactor is mostly bound to the substrate.</text>
</comment>
<evidence type="ECO:0000256" key="9">
    <source>
        <dbReference type="ARBA" id="ARBA00022989"/>
    </source>
</evidence>
<comment type="function">
    <text evidence="13">Initiates complex N-linked carbohydrate formation. Essential for the conversion of high-mannose to hybrid and complex N-glycans.</text>
</comment>
<keyword evidence="8 13" id="KW-0735">Signal-anchor</keyword>